<dbReference type="PROSITE" id="PS51755">
    <property type="entry name" value="OMPR_PHOB"/>
    <property type="match status" value="1"/>
</dbReference>
<evidence type="ECO:0000256" key="1">
    <source>
        <dbReference type="ARBA" id="ARBA00023125"/>
    </source>
</evidence>
<organism evidence="5 6">
    <name type="scientific">Methylomarinum roseum</name>
    <dbReference type="NCBI Taxonomy" id="3067653"/>
    <lineage>
        <taxon>Bacteria</taxon>
        <taxon>Pseudomonadati</taxon>
        <taxon>Pseudomonadota</taxon>
        <taxon>Gammaproteobacteria</taxon>
        <taxon>Methylococcales</taxon>
        <taxon>Methylococcaceae</taxon>
        <taxon>Methylomarinum</taxon>
    </lineage>
</organism>
<keyword evidence="6" id="KW-1185">Reference proteome</keyword>
<dbReference type="EMBL" id="CP157743">
    <property type="protein sequence ID" value="XBS19635.1"/>
    <property type="molecule type" value="Genomic_DNA"/>
</dbReference>
<gene>
    <name evidence="5" type="ORF">Q9L42_014885</name>
</gene>
<dbReference type="SMART" id="SM00862">
    <property type="entry name" value="Trans_reg_C"/>
    <property type="match status" value="1"/>
</dbReference>
<reference evidence="5 6" key="1">
    <citation type="journal article" date="2024" name="Microbiology">
        <title>Methylomarinum rosea sp. nov., a novel halophilic methanotrophic bacterium from the hypersaline Lake Elton.</title>
        <authorList>
            <person name="Suleimanov R.Z."/>
            <person name="Oshkin I.Y."/>
            <person name="Danilova O.V."/>
            <person name="Suzina N.E."/>
            <person name="Dedysh S.N."/>
        </authorList>
    </citation>
    <scope>NUCLEOTIDE SEQUENCE [LARGE SCALE GENOMIC DNA]</scope>
    <source>
        <strain evidence="5 6">Ch1-1</strain>
    </source>
</reference>
<dbReference type="RefSeq" id="WP_305907622.1">
    <property type="nucleotide sequence ID" value="NZ_CP157743.1"/>
</dbReference>
<protein>
    <submittedName>
        <fullName evidence="5">Winged helix-turn-helix domain-containing protein</fullName>
    </submittedName>
</protein>
<dbReference type="InterPro" id="IPR001867">
    <property type="entry name" value="OmpR/PhoB-type_DNA-bd"/>
</dbReference>
<name>A0AAU7NRL6_9GAMM</name>
<evidence type="ECO:0000259" key="4">
    <source>
        <dbReference type="PROSITE" id="PS51755"/>
    </source>
</evidence>
<dbReference type="Proteomes" id="UP001225378">
    <property type="component" value="Chromosome"/>
</dbReference>
<evidence type="ECO:0000313" key="5">
    <source>
        <dbReference type="EMBL" id="XBS19635.1"/>
    </source>
</evidence>
<feature type="domain" description="OmpR/PhoB-type" evidence="4">
    <location>
        <begin position="170"/>
        <end position="269"/>
    </location>
</feature>
<dbReference type="GO" id="GO:0006355">
    <property type="term" value="P:regulation of DNA-templated transcription"/>
    <property type="evidence" value="ECO:0007669"/>
    <property type="project" value="InterPro"/>
</dbReference>
<feature type="compositionally biased region" description="Basic and acidic residues" evidence="3">
    <location>
        <begin position="126"/>
        <end position="143"/>
    </location>
</feature>
<dbReference type="CDD" id="cd00383">
    <property type="entry name" value="trans_reg_C"/>
    <property type="match status" value="1"/>
</dbReference>
<dbReference type="Gene3D" id="1.10.10.10">
    <property type="entry name" value="Winged helix-like DNA-binding domain superfamily/Winged helix DNA-binding domain"/>
    <property type="match status" value="1"/>
</dbReference>
<dbReference type="KEGG" id="mech:Q9L42_014885"/>
<feature type="DNA-binding region" description="OmpR/PhoB-type" evidence="2">
    <location>
        <begin position="170"/>
        <end position="269"/>
    </location>
</feature>
<dbReference type="InterPro" id="IPR036388">
    <property type="entry name" value="WH-like_DNA-bd_sf"/>
</dbReference>
<evidence type="ECO:0000256" key="3">
    <source>
        <dbReference type="SAM" id="MobiDB-lite"/>
    </source>
</evidence>
<proteinExistence type="predicted"/>
<sequence length="290" mass="33613">MLLNRHILLISDDNYILGMIKGYCVAYDLTLEELSNHEILQENNINKSVKLIIVDLRKQKSSLTKPNLNLLHQISDGHHIPVCAILDPLQDQLSKDAPWIECFLKEPILEQLGNYLRTQFHHKPHSFPERRRKDRRTNTDRRRFFSSSQQASPSHAYVHSSPFSVPEKNDNTYFLGPFEINTNCKSVYLQDKNLGLTCKEFSLFSLLAADVERAFTADEIIQHLWPGTDRANKSDLYQYMHLLRKKVEKDPARPYWIINVKGVGYKLNITPALKESGQTLEYLNYKQASS</sequence>
<dbReference type="InterPro" id="IPR016032">
    <property type="entry name" value="Sig_transdc_resp-reg_C-effctor"/>
</dbReference>
<evidence type="ECO:0000313" key="6">
    <source>
        <dbReference type="Proteomes" id="UP001225378"/>
    </source>
</evidence>
<feature type="region of interest" description="Disordered" evidence="3">
    <location>
        <begin position="123"/>
        <end position="160"/>
    </location>
</feature>
<accession>A0AAU7NRL6</accession>
<dbReference type="Pfam" id="PF00486">
    <property type="entry name" value="Trans_reg_C"/>
    <property type="match status" value="1"/>
</dbReference>
<dbReference type="GO" id="GO:0000160">
    <property type="term" value="P:phosphorelay signal transduction system"/>
    <property type="evidence" value="ECO:0007669"/>
    <property type="project" value="InterPro"/>
</dbReference>
<dbReference type="SUPFAM" id="SSF46894">
    <property type="entry name" value="C-terminal effector domain of the bipartite response regulators"/>
    <property type="match status" value="1"/>
</dbReference>
<dbReference type="AlphaFoldDB" id="A0AAU7NRL6"/>
<dbReference type="GO" id="GO:0003677">
    <property type="term" value="F:DNA binding"/>
    <property type="evidence" value="ECO:0007669"/>
    <property type="project" value="UniProtKB-UniRule"/>
</dbReference>
<keyword evidence="1 2" id="KW-0238">DNA-binding</keyword>
<evidence type="ECO:0000256" key="2">
    <source>
        <dbReference type="PROSITE-ProRule" id="PRU01091"/>
    </source>
</evidence>